<dbReference type="GO" id="GO:0016757">
    <property type="term" value="F:glycosyltransferase activity"/>
    <property type="evidence" value="ECO:0007669"/>
    <property type="project" value="InterPro"/>
</dbReference>
<dbReference type="Pfam" id="PF00534">
    <property type="entry name" value="Glycos_transf_1"/>
    <property type="match status" value="1"/>
</dbReference>
<evidence type="ECO:0000259" key="2">
    <source>
        <dbReference type="Pfam" id="PF13439"/>
    </source>
</evidence>
<accession>A0A3N0BXA2</accession>
<dbReference type="Pfam" id="PF13439">
    <property type="entry name" value="Glyco_transf_4"/>
    <property type="match status" value="1"/>
</dbReference>
<keyword evidence="3" id="KW-0808">Transferase</keyword>
<evidence type="ECO:0000313" key="4">
    <source>
        <dbReference type="Proteomes" id="UP000274046"/>
    </source>
</evidence>
<proteinExistence type="predicted"/>
<sequence>MIIAYILGQFPSYSETFISNEIENLRKVGFKIVILSLINVTQTNGAYTGETADIYDSPPLSFGKLNAHCYLIKKDGNRYLQVLLENLKVSLFAPWQLLRQLKNFSTAVYFLYRLRSFSPDYIHAHFISHPCTIASIMSALSSLRFSCTAHANDIYTTQPLELKEKLNQATFVITCTKYNETFLRNLYKGHRTAKIVQIYHGIELEKWTVKPTAHKKITEITKILTIGRLVEKKGIYYLLEAMYFLKQKGYRICCDIIGDGPYYDKYARYITDYHLNDEIRLHGAMESKMVKGFLLNADLFVLPSVICSDGDRDGLPNVLLEALAAGVPVIATPVSAIPELINHEKTGLLVDERSTMGIVAAVERLINDPVCCEQLITNGLNKIKEFNIARSTDQIVALFKSYGQKN</sequence>
<evidence type="ECO:0000313" key="3">
    <source>
        <dbReference type="EMBL" id="RNL53955.1"/>
    </source>
</evidence>
<dbReference type="RefSeq" id="WP_123205279.1">
    <property type="nucleotide sequence ID" value="NZ_RBEE01000012.1"/>
</dbReference>
<organism evidence="3 4">
    <name type="scientific">Pedobacter jejuensis</name>
    <dbReference type="NCBI Taxonomy" id="1268550"/>
    <lineage>
        <taxon>Bacteria</taxon>
        <taxon>Pseudomonadati</taxon>
        <taxon>Bacteroidota</taxon>
        <taxon>Sphingobacteriia</taxon>
        <taxon>Sphingobacteriales</taxon>
        <taxon>Sphingobacteriaceae</taxon>
        <taxon>Pedobacter</taxon>
    </lineage>
</organism>
<feature type="domain" description="Glycosyltransferase subfamily 4-like N-terminal" evidence="2">
    <location>
        <begin position="89"/>
        <end position="205"/>
    </location>
</feature>
<dbReference type="AlphaFoldDB" id="A0A3N0BXA2"/>
<protein>
    <submittedName>
        <fullName evidence="3">Colanic acid biosynthesis glycosyltransferase WcaL</fullName>
    </submittedName>
</protein>
<dbReference type="PANTHER" id="PTHR12526">
    <property type="entry name" value="GLYCOSYLTRANSFERASE"/>
    <property type="match status" value="1"/>
</dbReference>
<dbReference type="Gene3D" id="3.40.50.2000">
    <property type="entry name" value="Glycogen Phosphorylase B"/>
    <property type="match status" value="2"/>
</dbReference>
<dbReference type="EMBL" id="RBEE01000012">
    <property type="protein sequence ID" value="RNL53955.1"/>
    <property type="molecule type" value="Genomic_DNA"/>
</dbReference>
<dbReference type="OrthoDB" id="9792322at2"/>
<feature type="domain" description="Glycosyl transferase family 1" evidence="1">
    <location>
        <begin position="218"/>
        <end position="379"/>
    </location>
</feature>
<name>A0A3N0BXA2_9SPHI</name>
<dbReference type="InterPro" id="IPR001296">
    <property type="entry name" value="Glyco_trans_1"/>
</dbReference>
<dbReference type="Proteomes" id="UP000274046">
    <property type="component" value="Unassembled WGS sequence"/>
</dbReference>
<keyword evidence="4" id="KW-1185">Reference proteome</keyword>
<comment type="caution">
    <text evidence="3">The sequence shown here is derived from an EMBL/GenBank/DDBJ whole genome shotgun (WGS) entry which is preliminary data.</text>
</comment>
<evidence type="ECO:0000259" key="1">
    <source>
        <dbReference type="Pfam" id="PF00534"/>
    </source>
</evidence>
<gene>
    <name evidence="3" type="ORF">D7004_07595</name>
</gene>
<dbReference type="CDD" id="cd03801">
    <property type="entry name" value="GT4_PimA-like"/>
    <property type="match status" value="1"/>
</dbReference>
<dbReference type="PANTHER" id="PTHR12526:SF630">
    <property type="entry name" value="GLYCOSYLTRANSFERASE"/>
    <property type="match status" value="1"/>
</dbReference>
<reference evidence="3 4" key="1">
    <citation type="submission" date="2018-10" db="EMBL/GenBank/DDBJ databases">
        <title>Genome sequencing of Pedobacter jejuensis TNB23.</title>
        <authorList>
            <person name="Cho Y.-J."/>
            <person name="Cho A."/>
            <person name="Kim O.-S."/>
        </authorList>
    </citation>
    <scope>NUCLEOTIDE SEQUENCE [LARGE SCALE GENOMIC DNA]</scope>
    <source>
        <strain evidence="3 4">TNB23</strain>
    </source>
</reference>
<dbReference type="SUPFAM" id="SSF53756">
    <property type="entry name" value="UDP-Glycosyltransferase/glycogen phosphorylase"/>
    <property type="match status" value="1"/>
</dbReference>
<dbReference type="InterPro" id="IPR028098">
    <property type="entry name" value="Glyco_trans_4-like_N"/>
</dbReference>